<feature type="compositionally biased region" description="Low complexity" evidence="1">
    <location>
        <begin position="116"/>
        <end position="133"/>
    </location>
</feature>
<evidence type="ECO:0000313" key="2">
    <source>
        <dbReference type="EMBL" id="KAF7346069.1"/>
    </source>
</evidence>
<organism evidence="2 3">
    <name type="scientific">Mycena sanguinolenta</name>
    <dbReference type="NCBI Taxonomy" id="230812"/>
    <lineage>
        <taxon>Eukaryota</taxon>
        <taxon>Fungi</taxon>
        <taxon>Dikarya</taxon>
        <taxon>Basidiomycota</taxon>
        <taxon>Agaricomycotina</taxon>
        <taxon>Agaricomycetes</taxon>
        <taxon>Agaricomycetidae</taxon>
        <taxon>Agaricales</taxon>
        <taxon>Marasmiineae</taxon>
        <taxon>Mycenaceae</taxon>
        <taxon>Mycena</taxon>
    </lineage>
</organism>
<proteinExistence type="predicted"/>
<feature type="region of interest" description="Disordered" evidence="1">
    <location>
        <begin position="72"/>
        <end position="138"/>
    </location>
</feature>
<evidence type="ECO:0000313" key="3">
    <source>
        <dbReference type="Proteomes" id="UP000623467"/>
    </source>
</evidence>
<sequence>MSSRRCEPYWTLDASDESALHSVTRTDDKQCTIPPFPQLSSPSPVHCCCGIIPPVYIVRDQKLSEAHDTAPVAPLLSSPTPRIAPSVVGTDNAGADLPAPAILPNSRNRRRRRPRNNSSQNTTTANARNTSSQLKRVQANVNSARAAKRGKTVAPYDPAVCERSTRCNCVQNSTNVLAGFGSMAHNTGLGGGEPQLDVTANERTNFTSVSTAGGTGGAGGAGGLKGGSGGIGTGSVGNMNIFYFQR</sequence>
<protein>
    <submittedName>
        <fullName evidence="2">Uncharacterized protein</fullName>
    </submittedName>
</protein>
<evidence type="ECO:0000256" key="1">
    <source>
        <dbReference type="SAM" id="MobiDB-lite"/>
    </source>
</evidence>
<comment type="caution">
    <text evidence="2">The sequence shown here is derived from an EMBL/GenBank/DDBJ whole genome shotgun (WGS) entry which is preliminary data.</text>
</comment>
<accession>A0A8H6XTB7</accession>
<gene>
    <name evidence="2" type="ORF">MSAN_01833000</name>
</gene>
<dbReference type="AlphaFoldDB" id="A0A8H6XTB7"/>
<keyword evidence="3" id="KW-1185">Reference proteome</keyword>
<reference evidence="2" key="1">
    <citation type="submission" date="2020-05" db="EMBL/GenBank/DDBJ databases">
        <title>Mycena genomes resolve the evolution of fungal bioluminescence.</title>
        <authorList>
            <person name="Tsai I.J."/>
        </authorList>
    </citation>
    <scope>NUCLEOTIDE SEQUENCE</scope>
    <source>
        <strain evidence="2">160909Yilan</strain>
    </source>
</reference>
<dbReference type="Proteomes" id="UP000623467">
    <property type="component" value="Unassembled WGS sequence"/>
</dbReference>
<name>A0A8H6XTB7_9AGAR</name>
<dbReference type="EMBL" id="JACAZH010000019">
    <property type="protein sequence ID" value="KAF7346069.1"/>
    <property type="molecule type" value="Genomic_DNA"/>
</dbReference>